<evidence type="ECO:0000259" key="3">
    <source>
        <dbReference type="SMART" id="SM00382"/>
    </source>
</evidence>
<keyword evidence="4" id="KW-0645">Protease</keyword>
<dbReference type="InterPro" id="IPR037219">
    <property type="entry name" value="Peptidase_M41-like"/>
</dbReference>
<feature type="region of interest" description="Disordered" evidence="2">
    <location>
        <begin position="37"/>
        <end position="56"/>
    </location>
</feature>
<dbReference type="InterPro" id="IPR000642">
    <property type="entry name" value="Peptidase_M41"/>
</dbReference>
<dbReference type="AlphaFoldDB" id="A0A222E4W5"/>
<dbReference type="SUPFAM" id="SSF52540">
    <property type="entry name" value="P-loop containing nucleoside triphosphate hydrolases"/>
    <property type="match status" value="1"/>
</dbReference>
<dbReference type="GO" id="GO:0006508">
    <property type="term" value="P:proteolysis"/>
    <property type="evidence" value="ECO:0007669"/>
    <property type="project" value="UniProtKB-KW"/>
</dbReference>
<dbReference type="InterPro" id="IPR003959">
    <property type="entry name" value="ATPase_AAA_core"/>
</dbReference>
<dbReference type="Pfam" id="PF00004">
    <property type="entry name" value="AAA"/>
    <property type="match status" value="1"/>
</dbReference>
<evidence type="ECO:0000313" key="4">
    <source>
        <dbReference type="EMBL" id="ASP21259.1"/>
    </source>
</evidence>
<reference evidence="4 5" key="1">
    <citation type="submission" date="2017-07" db="EMBL/GenBank/DDBJ databases">
        <title>Genome Sequence of Antarctobacter heliothermus Strain SMS3 Isolated from a culture of the Diatom Skeletonema marinoi.</title>
        <authorList>
            <person name="Topel M."/>
            <person name="Pinder M.I.M."/>
            <person name="Johansson O.N."/>
            <person name="Kourtchenko O."/>
            <person name="Godhe A."/>
            <person name="Clarke A.K."/>
        </authorList>
    </citation>
    <scope>NUCLEOTIDE SEQUENCE [LARGE SCALE GENOMIC DNA]</scope>
    <source>
        <strain evidence="4 5">SMS3</strain>
    </source>
</reference>
<protein>
    <submittedName>
        <fullName evidence="4">ATP-dependent zinc metalloprotease FtsH</fullName>
        <ecNumber evidence="4">3.4.24.-</ecNumber>
    </submittedName>
</protein>
<dbReference type="GO" id="GO:0004222">
    <property type="term" value="F:metalloendopeptidase activity"/>
    <property type="evidence" value="ECO:0007669"/>
    <property type="project" value="InterPro"/>
</dbReference>
<dbReference type="InterPro" id="IPR027417">
    <property type="entry name" value="P-loop_NTPase"/>
</dbReference>
<dbReference type="InterPro" id="IPR003960">
    <property type="entry name" value="ATPase_AAA_CS"/>
</dbReference>
<dbReference type="GO" id="GO:0004176">
    <property type="term" value="F:ATP-dependent peptidase activity"/>
    <property type="evidence" value="ECO:0007669"/>
    <property type="project" value="InterPro"/>
</dbReference>
<evidence type="ECO:0000256" key="1">
    <source>
        <dbReference type="RuleBase" id="RU003651"/>
    </source>
</evidence>
<dbReference type="GO" id="GO:0005524">
    <property type="term" value="F:ATP binding"/>
    <property type="evidence" value="ECO:0007669"/>
    <property type="project" value="UniProtKB-KW"/>
</dbReference>
<dbReference type="RefSeq" id="WP_198319802.1">
    <property type="nucleotide sequence ID" value="NZ_CP022540.1"/>
</dbReference>
<keyword evidence="1" id="KW-0067">ATP-binding</keyword>
<dbReference type="PANTHER" id="PTHR23076">
    <property type="entry name" value="METALLOPROTEASE M41 FTSH"/>
    <property type="match status" value="1"/>
</dbReference>
<dbReference type="PROSITE" id="PS00674">
    <property type="entry name" value="AAA"/>
    <property type="match status" value="1"/>
</dbReference>
<dbReference type="GO" id="GO:0016887">
    <property type="term" value="F:ATP hydrolysis activity"/>
    <property type="evidence" value="ECO:0007669"/>
    <property type="project" value="InterPro"/>
</dbReference>
<keyword evidence="5" id="KW-1185">Reference proteome</keyword>
<keyword evidence="4" id="KW-0378">Hydrolase</keyword>
<accession>A0A222E4W5</accession>
<feature type="compositionally biased region" description="Low complexity" evidence="2">
    <location>
        <begin position="44"/>
        <end position="54"/>
    </location>
</feature>
<dbReference type="SMART" id="SM00382">
    <property type="entry name" value="AAA"/>
    <property type="match status" value="1"/>
</dbReference>
<dbReference type="Pfam" id="PF01434">
    <property type="entry name" value="Peptidase_M41"/>
    <property type="match status" value="1"/>
</dbReference>
<name>A0A222E4W5_9RHOB</name>
<dbReference type="Gene3D" id="1.20.58.760">
    <property type="entry name" value="Peptidase M41"/>
    <property type="match status" value="1"/>
</dbReference>
<dbReference type="KEGG" id="aht:ANTHELSMS3_02597"/>
<dbReference type="Gene3D" id="1.10.8.60">
    <property type="match status" value="1"/>
</dbReference>
<dbReference type="EMBL" id="CP022540">
    <property type="protein sequence ID" value="ASP21259.1"/>
    <property type="molecule type" value="Genomic_DNA"/>
</dbReference>
<feature type="domain" description="AAA+ ATPase" evidence="3">
    <location>
        <begin position="293"/>
        <end position="431"/>
    </location>
</feature>
<sequence length="708" mass="76441">MTQNFSSLPGFAAAKSHLLEHALTVSDLFERISHVDDEVPGWPEPEAAPQDAPLLDPPTPAPLNGTHCMQALAILQLAKTFKDRALTALMRDGRPVCLTLPDHDMGEIVEIAAQALYPEAFAVGRSGKIWRAPEAATSGKTIIALAEVKLRSFLHEGHSVLILTPSEQITSPQVQDLVGHDLRLAPISHEMILAVLSLTHTPTSPGVTGALVDTLPTMTELGRLTSLKLIMAFQADTAIEVAQRLSRFAAAAPQEAEPKLSDVFGQDEAVAAFMQLQEDVEAWQAGDVAWDQITSSLLLYGAPGTGKTLLPTAFANNAKLPLIKTSYADCQKAGHQGDMLRALDMAVNEAINSAPSVLFIDEIDAFYARNSEVHNSRYMIGVVTGLLTQIDRVNATAGVVLVGATNHLTVVDEAVVRAGRFDRHIAIAPLNLAAITSFLQAKLGHVVEARELRHIAARMIGATGAEIDDFIRKTRTLAREAQSDISDRLLRRAADLYLPCPDTPLLRRIAAHEAGHLLIGHVLGLPRATLARVTPKGGAVLRDQRVMQTNKTLNDDLAMLLAGRAAEHLLCNSISNGAGCGIDSDLAKATRLALQAEAQFGFDETTLLWHDIPHPPRPYDIPHDLAVRATARLKAAEAKATALFTENQPALLKIADTLFEQREMEGRALEVLLGEAVGRADDGRVLKECPDIPETSDIAEHQLYSKFV</sequence>
<dbReference type="Proteomes" id="UP000203589">
    <property type="component" value="Chromosome"/>
</dbReference>
<dbReference type="Gene3D" id="3.40.50.300">
    <property type="entry name" value="P-loop containing nucleotide triphosphate hydrolases"/>
    <property type="match status" value="1"/>
</dbReference>
<keyword evidence="1" id="KW-0547">Nucleotide-binding</keyword>
<dbReference type="InterPro" id="IPR003593">
    <property type="entry name" value="AAA+_ATPase"/>
</dbReference>
<dbReference type="EC" id="3.4.24.-" evidence="4"/>
<dbReference type="CDD" id="cd19481">
    <property type="entry name" value="RecA-like_protease"/>
    <property type="match status" value="1"/>
</dbReference>
<dbReference type="PANTHER" id="PTHR23076:SF37">
    <property type="entry name" value="ATP-DEPENDENT ZINC METALLOPROTEASE FTSH 4, MITOCHONDRIAL"/>
    <property type="match status" value="1"/>
</dbReference>
<dbReference type="GO" id="GO:0045037">
    <property type="term" value="P:protein import into chloroplast stroma"/>
    <property type="evidence" value="ECO:0007669"/>
    <property type="project" value="TreeGrafter"/>
</dbReference>
<evidence type="ECO:0000256" key="2">
    <source>
        <dbReference type="SAM" id="MobiDB-lite"/>
    </source>
</evidence>
<evidence type="ECO:0000313" key="5">
    <source>
        <dbReference type="Proteomes" id="UP000203589"/>
    </source>
</evidence>
<organism evidence="4 5">
    <name type="scientific">Antarctobacter heliothermus</name>
    <dbReference type="NCBI Taxonomy" id="74033"/>
    <lineage>
        <taxon>Bacteria</taxon>
        <taxon>Pseudomonadati</taxon>
        <taxon>Pseudomonadota</taxon>
        <taxon>Alphaproteobacteria</taxon>
        <taxon>Rhodobacterales</taxon>
        <taxon>Roseobacteraceae</taxon>
        <taxon>Antarctobacter</taxon>
    </lineage>
</organism>
<dbReference type="SUPFAM" id="SSF140990">
    <property type="entry name" value="FtsH protease domain-like"/>
    <property type="match status" value="1"/>
</dbReference>
<comment type="similarity">
    <text evidence="1">Belongs to the AAA ATPase family.</text>
</comment>
<proteinExistence type="inferred from homology"/>
<keyword evidence="4" id="KW-0482">Metalloprotease</keyword>
<gene>
    <name evidence="4" type="ORF">ANTHELSMS3_02597</name>
</gene>